<organism evidence="5 6">
    <name type="scientific">Robertmurraya beringensis</name>
    <dbReference type="NCBI Taxonomy" id="641660"/>
    <lineage>
        <taxon>Bacteria</taxon>
        <taxon>Bacillati</taxon>
        <taxon>Bacillota</taxon>
        <taxon>Bacilli</taxon>
        <taxon>Bacillales</taxon>
        <taxon>Bacillaceae</taxon>
        <taxon>Robertmurraya</taxon>
    </lineage>
</organism>
<accession>A0ABV6KYY6</accession>
<evidence type="ECO:0000259" key="4">
    <source>
        <dbReference type="SMART" id="SM00382"/>
    </source>
</evidence>
<evidence type="ECO:0000313" key="6">
    <source>
        <dbReference type="Proteomes" id="UP001589738"/>
    </source>
</evidence>
<dbReference type="InterPro" id="IPR050773">
    <property type="entry name" value="CbxX/CfxQ_RuBisCO_ESX"/>
</dbReference>
<dbReference type="InterPro" id="IPR003593">
    <property type="entry name" value="AAA+_ATPase"/>
</dbReference>
<evidence type="ECO:0000313" key="5">
    <source>
        <dbReference type="EMBL" id="MFC0478075.1"/>
    </source>
</evidence>
<dbReference type="InterPro" id="IPR027417">
    <property type="entry name" value="P-loop_NTPase"/>
</dbReference>
<dbReference type="CDD" id="cd00009">
    <property type="entry name" value="AAA"/>
    <property type="match status" value="1"/>
</dbReference>
<gene>
    <name evidence="5" type="ORF">ACFFHF_23075</name>
</gene>
<sequence length="775" mass="87644">MEQQLEIHTLTPEVIDAWETELRETGSIEDETKIIHAIHSLHEQNDAHLLSKLLSIASLSRSAKHGKENHLSFLWMTKAYELNPMNQRASEFLAHFEWKKKKSILDSLKFPAMRETDNRAAKKKVAVDIIAICQRFLSTSDEHIDELESGYQLAYRNQTGEIVSIYRNLIDTLVEVQEVIGMMLKAAEEYDESISGVFHTAVHFQDLKGSLEELDRLKQTWEQLFAEEETVPKSQHSLDTLHEMIGMNKVKERISQLYEFLKYQKERKKQGYQSKDEQSLHMIITGNPGTGKTTLVRLLAKIYHELGILPREEVIETDRTRLVGAFVGQTEENVRQAVEQAIGGVLFIDEAYSLKREGQTGNDYGQVAVDTLVSLMTGKEYGGKFAVVLAGYPEEMRQFLDSNTGLKSRFPRSNHIHLDNYSTEELLMIAEKFAQDNDYLLTSDARKELEHRIDMERVDDTFGNARTVQTLVLDAIFRKGSKKQSERSVLDFTVLDKDDFATSTEQNEKKAEELLALLVGLGHVKDEVEKLVSFVKVQKLRLQSGLPILPVQLHSVFTGNPGTGKTTVAKVFSRALKEIGYLKRGHLIVTSRADFVAGYVGQTAAKTKKKIREALGGVLFIDEAYSLLSKSPGDFGKEAIDTLVDEMTKHNENLVVILAGYPNEMKQLLESNPGLQSRFKKFFHFHDYQVEELIEIMVSYATSYHYTLEGEALSFLKEELGGLSVSGNGRFATNVIDEAIQVQALRISKENDSDLSLLTKDDLRMALHKVGKGES</sequence>
<feature type="domain" description="AAA+ ATPase" evidence="4">
    <location>
        <begin position="278"/>
        <end position="420"/>
    </location>
</feature>
<dbReference type="SUPFAM" id="SSF52540">
    <property type="entry name" value="P-loop containing nucleoside triphosphate hydrolases"/>
    <property type="match status" value="2"/>
</dbReference>
<dbReference type="InterPro" id="IPR000641">
    <property type="entry name" value="CbxX/CfxQ"/>
</dbReference>
<protein>
    <submittedName>
        <fullName evidence="5">AAA family ATPase</fullName>
    </submittedName>
</protein>
<reference evidence="5 6" key="1">
    <citation type="submission" date="2024-09" db="EMBL/GenBank/DDBJ databases">
        <authorList>
            <person name="Sun Q."/>
            <person name="Mori K."/>
        </authorList>
    </citation>
    <scope>NUCLEOTIDE SEQUENCE [LARGE SCALE GENOMIC DNA]</scope>
    <source>
        <strain evidence="5 6">CGMCC 1.9126</strain>
    </source>
</reference>
<name>A0ABV6KYY6_9BACI</name>
<comment type="caution">
    <text evidence="5">The sequence shown here is derived from an EMBL/GenBank/DDBJ whole genome shotgun (WGS) entry which is preliminary data.</text>
</comment>
<keyword evidence="6" id="KW-1185">Reference proteome</keyword>
<dbReference type="Gene3D" id="3.40.50.300">
    <property type="entry name" value="P-loop containing nucleotide triphosphate hydrolases"/>
    <property type="match status" value="2"/>
</dbReference>
<dbReference type="Gene3D" id="1.10.8.60">
    <property type="match status" value="1"/>
</dbReference>
<dbReference type="EMBL" id="JBHLUU010000127">
    <property type="protein sequence ID" value="MFC0478075.1"/>
    <property type="molecule type" value="Genomic_DNA"/>
</dbReference>
<dbReference type="Pfam" id="PF17866">
    <property type="entry name" value="AAA_lid_6"/>
    <property type="match status" value="2"/>
</dbReference>
<keyword evidence="3" id="KW-0067">ATP-binding</keyword>
<comment type="similarity">
    <text evidence="1">Belongs to the CbxX/CfxQ family.</text>
</comment>
<dbReference type="PRINTS" id="PR00819">
    <property type="entry name" value="CBXCFQXSUPER"/>
</dbReference>
<keyword evidence="2" id="KW-0547">Nucleotide-binding</keyword>
<dbReference type="SMART" id="SM00382">
    <property type="entry name" value="AAA"/>
    <property type="match status" value="2"/>
</dbReference>
<dbReference type="PANTHER" id="PTHR43392">
    <property type="entry name" value="AAA-TYPE ATPASE FAMILY PROTEIN / ANKYRIN REPEAT FAMILY PROTEIN"/>
    <property type="match status" value="1"/>
</dbReference>
<feature type="domain" description="AAA+ ATPase" evidence="4">
    <location>
        <begin position="551"/>
        <end position="691"/>
    </location>
</feature>
<evidence type="ECO:0000256" key="2">
    <source>
        <dbReference type="ARBA" id="ARBA00022741"/>
    </source>
</evidence>
<proteinExistence type="inferred from homology"/>
<dbReference type="Proteomes" id="UP001589738">
    <property type="component" value="Unassembled WGS sequence"/>
</dbReference>
<dbReference type="Pfam" id="PF00004">
    <property type="entry name" value="AAA"/>
    <property type="match status" value="2"/>
</dbReference>
<dbReference type="InterPro" id="IPR003959">
    <property type="entry name" value="ATPase_AAA_core"/>
</dbReference>
<evidence type="ECO:0000256" key="3">
    <source>
        <dbReference type="ARBA" id="ARBA00022840"/>
    </source>
</evidence>
<dbReference type="RefSeq" id="WP_340903471.1">
    <property type="nucleotide sequence ID" value="NZ_JBHLUU010000127.1"/>
</dbReference>
<dbReference type="InterPro" id="IPR041627">
    <property type="entry name" value="AAA_lid_6"/>
</dbReference>
<evidence type="ECO:0000256" key="1">
    <source>
        <dbReference type="ARBA" id="ARBA00010378"/>
    </source>
</evidence>
<dbReference type="PANTHER" id="PTHR43392:SF2">
    <property type="entry name" value="AAA-TYPE ATPASE FAMILY PROTEIN _ ANKYRIN REPEAT FAMILY PROTEIN"/>
    <property type="match status" value="1"/>
</dbReference>